<evidence type="ECO:0000256" key="4">
    <source>
        <dbReference type="ARBA" id="ARBA00022989"/>
    </source>
</evidence>
<dbReference type="Pfam" id="PF13899">
    <property type="entry name" value="Thioredoxin_7"/>
    <property type="match status" value="1"/>
</dbReference>
<dbReference type="Pfam" id="PF02683">
    <property type="entry name" value="DsbD_TM"/>
    <property type="match status" value="1"/>
</dbReference>
<dbReference type="SUPFAM" id="SSF52833">
    <property type="entry name" value="Thioredoxin-like"/>
    <property type="match status" value="1"/>
</dbReference>
<dbReference type="InterPro" id="IPR036929">
    <property type="entry name" value="DsbDN_sf"/>
</dbReference>
<feature type="transmembrane region" description="Helical" evidence="6">
    <location>
        <begin position="468"/>
        <end position="492"/>
    </location>
</feature>
<dbReference type="STRING" id="391587.KAOT1_07483"/>
<dbReference type="InterPro" id="IPR036249">
    <property type="entry name" value="Thioredoxin-like_sf"/>
</dbReference>
<feature type="chain" id="PRO_5002734885" evidence="7">
    <location>
        <begin position="20"/>
        <end position="796"/>
    </location>
</feature>
<feature type="transmembrane region" description="Helical" evidence="6">
    <location>
        <begin position="358"/>
        <end position="380"/>
    </location>
</feature>
<dbReference type="GO" id="GO:0015035">
    <property type="term" value="F:protein-disulfide reductase activity"/>
    <property type="evidence" value="ECO:0007669"/>
    <property type="project" value="TreeGrafter"/>
</dbReference>
<dbReference type="AlphaFoldDB" id="A9DXE0"/>
<evidence type="ECO:0000256" key="2">
    <source>
        <dbReference type="ARBA" id="ARBA00022692"/>
    </source>
</evidence>
<dbReference type="Proteomes" id="UP000002945">
    <property type="component" value="Unassembled WGS sequence"/>
</dbReference>
<evidence type="ECO:0000256" key="3">
    <source>
        <dbReference type="ARBA" id="ARBA00022748"/>
    </source>
</evidence>
<evidence type="ECO:0000259" key="9">
    <source>
        <dbReference type="Pfam" id="PF11412"/>
    </source>
</evidence>
<gene>
    <name evidence="10" type="ORF">KAOT1_07483</name>
</gene>
<dbReference type="PANTHER" id="PTHR32234">
    <property type="entry name" value="THIOL:DISULFIDE INTERCHANGE PROTEIN DSBD"/>
    <property type="match status" value="1"/>
</dbReference>
<dbReference type="PANTHER" id="PTHR32234:SF0">
    <property type="entry name" value="THIOL:DISULFIDE INTERCHANGE PROTEIN DSBD"/>
    <property type="match status" value="1"/>
</dbReference>
<keyword evidence="3" id="KW-0201">Cytochrome c-type biogenesis</keyword>
<dbReference type="GO" id="GO:0017004">
    <property type="term" value="P:cytochrome complex assembly"/>
    <property type="evidence" value="ECO:0007669"/>
    <property type="project" value="UniProtKB-KW"/>
</dbReference>
<evidence type="ECO:0000256" key="6">
    <source>
        <dbReference type="SAM" id="Phobius"/>
    </source>
</evidence>
<comment type="caution">
    <text evidence="10">The sequence shown here is derived from an EMBL/GenBank/DDBJ whole genome shotgun (WGS) entry which is preliminary data.</text>
</comment>
<keyword evidence="4 6" id="KW-1133">Transmembrane helix</keyword>
<dbReference type="HOGENOM" id="CLU_015841_0_0_10"/>
<keyword evidence="11" id="KW-1185">Reference proteome</keyword>
<feature type="domain" description="Thiol:disulfide interchange protein DsbD N-terminal" evidence="9">
    <location>
        <begin position="180"/>
        <end position="295"/>
    </location>
</feature>
<dbReference type="Gene3D" id="3.40.30.10">
    <property type="entry name" value="Glutaredoxin"/>
    <property type="match status" value="1"/>
</dbReference>
<name>A9DXE0_9FLAO</name>
<evidence type="ECO:0000256" key="1">
    <source>
        <dbReference type="ARBA" id="ARBA00004141"/>
    </source>
</evidence>
<evidence type="ECO:0000313" key="10">
    <source>
        <dbReference type="EMBL" id="EDP95992.1"/>
    </source>
</evidence>
<dbReference type="Pfam" id="PF11412">
    <property type="entry name" value="DsbD_N"/>
    <property type="match status" value="1"/>
</dbReference>
<feature type="transmembrane region" description="Helical" evidence="6">
    <location>
        <begin position="434"/>
        <end position="456"/>
    </location>
</feature>
<feature type="transmembrane region" description="Helical" evidence="6">
    <location>
        <begin position="313"/>
        <end position="337"/>
    </location>
</feature>
<dbReference type="eggNOG" id="COG4232">
    <property type="taxonomic scope" value="Bacteria"/>
</dbReference>
<dbReference type="RefSeq" id="WP_007094063.1">
    <property type="nucleotide sequence ID" value="NZ_CP142125.1"/>
</dbReference>
<dbReference type="InterPro" id="IPR003834">
    <property type="entry name" value="Cyt_c_assmbl_TM_dom"/>
</dbReference>
<dbReference type="GO" id="GO:0045454">
    <property type="term" value="P:cell redox homeostasis"/>
    <property type="evidence" value="ECO:0007669"/>
    <property type="project" value="TreeGrafter"/>
</dbReference>
<dbReference type="EMBL" id="ABIB01000005">
    <property type="protein sequence ID" value="EDP95992.1"/>
    <property type="molecule type" value="Genomic_DNA"/>
</dbReference>
<evidence type="ECO:0000259" key="8">
    <source>
        <dbReference type="Pfam" id="PF02683"/>
    </source>
</evidence>
<sequence>MKKLFTLLLLCLSSFAVHAQMDDPVQWTTEIEKISDTEFNLIYKAEIKTKWRLYSQYLTENSGYPTEFMYDSVQQINDFKLVGKNKESKGITKFDKVFQAELTYFTGTTTFTQKVKVINPNLTTITSEVTYQSCDDEKCVLGDEKFTFQLPGREAVAENAFQNEQPKVFDPVQWKGSVIQYSDEEYELVMTASIEDKWHLYSQRSYGDDGPFPTEFTFLEEGIGYEAIGKVTESDTKEVFDKVFQKNISFYEKEAVFRQQIIVKDTLTKKITAEVLFMVCDDEKCLPPTVKTIKFDLEKAIVKSEKKKPKRSLWATFFIAFGLGFGVLLTPCVFPMIPMTVSFFTKQSKTRAEGIRNALLYGLFIIIIYTGLGTAMSALFGSNFMYDLSTGVPFNLIMFFVLLIFAFSFMGAFEIMLPNSWMNKVDQQSNRGGIIGIFFMALALAVVSFSCTFPIAGTALLEAATIGGITPIISMLGFSFAIAIPFALFAIFPGWMNSLPKSGGWLNTVKVVLGFLELAFAFKFLSMVDIVLDLHILDREVFLAIWVAIFGTLAMYLFGKIQLPHDSPLQKISVGRACLGMLTLAFTIYMLPGLWGAPLKLISGFPPPMNGNSESPYGVGYTKKTQASVNYSDVSKDAPILEEEVSHEGPHGIIAFLDYEKGLEYAKKVNKPVMIDFTGKTCVNCRKMEEQVWTEGNILSMIKNDVVLISLYADNRKKLPKAEQYESKITGNSIRTIGDKWKEFQQVNYNTNAQPLYVIQDVNGNDISEAVAYTPDPIAYEKWLSDGIKAFKEKSN</sequence>
<dbReference type="InterPro" id="IPR028250">
    <property type="entry name" value="DsbDN"/>
</dbReference>
<dbReference type="GO" id="GO:0016020">
    <property type="term" value="C:membrane"/>
    <property type="evidence" value="ECO:0007669"/>
    <property type="project" value="UniProtKB-SubCell"/>
</dbReference>
<feature type="signal peptide" evidence="7">
    <location>
        <begin position="1"/>
        <end position="19"/>
    </location>
</feature>
<feature type="transmembrane region" description="Helical" evidence="6">
    <location>
        <begin position="504"/>
        <end position="521"/>
    </location>
</feature>
<evidence type="ECO:0000256" key="7">
    <source>
        <dbReference type="SAM" id="SignalP"/>
    </source>
</evidence>
<accession>A9DXE0</accession>
<comment type="subcellular location">
    <subcellularLocation>
        <location evidence="1">Membrane</location>
        <topology evidence="1">Multi-pass membrane protein</topology>
    </subcellularLocation>
</comment>
<evidence type="ECO:0000313" key="11">
    <source>
        <dbReference type="Proteomes" id="UP000002945"/>
    </source>
</evidence>
<reference evidence="10 11" key="1">
    <citation type="journal article" date="2011" name="J. Bacteriol.">
        <title>Genome sequence of the algicidal bacterium Kordia algicida OT-1.</title>
        <authorList>
            <person name="Lee H.S."/>
            <person name="Kang S.G."/>
            <person name="Kwon K.K."/>
            <person name="Lee J.H."/>
            <person name="Kim S.J."/>
        </authorList>
    </citation>
    <scope>NUCLEOTIDE SEQUENCE [LARGE SCALE GENOMIC DNA]</scope>
    <source>
        <strain evidence="10 11">OT-1</strain>
    </source>
</reference>
<dbReference type="Gene3D" id="2.60.40.1250">
    <property type="entry name" value="Thiol:disulfide interchange protein DsbD, N-terminal domain"/>
    <property type="match status" value="1"/>
</dbReference>
<evidence type="ECO:0000256" key="5">
    <source>
        <dbReference type="ARBA" id="ARBA00023136"/>
    </source>
</evidence>
<keyword evidence="5 6" id="KW-0472">Membrane</keyword>
<feature type="domain" description="Cytochrome C biogenesis protein transmembrane" evidence="8">
    <location>
        <begin position="314"/>
        <end position="526"/>
    </location>
</feature>
<proteinExistence type="predicted"/>
<feature type="transmembrane region" description="Helical" evidence="6">
    <location>
        <begin position="579"/>
        <end position="597"/>
    </location>
</feature>
<keyword evidence="7" id="KW-0732">Signal</keyword>
<organism evidence="10 11">
    <name type="scientific">Kordia algicida OT-1</name>
    <dbReference type="NCBI Taxonomy" id="391587"/>
    <lineage>
        <taxon>Bacteria</taxon>
        <taxon>Pseudomonadati</taxon>
        <taxon>Bacteroidota</taxon>
        <taxon>Flavobacteriia</taxon>
        <taxon>Flavobacteriales</taxon>
        <taxon>Flavobacteriaceae</taxon>
        <taxon>Kordia</taxon>
    </lineage>
</organism>
<feature type="transmembrane region" description="Helical" evidence="6">
    <location>
        <begin position="541"/>
        <end position="558"/>
    </location>
</feature>
<keyword evidence="2 6" id="KW-0812">Transmembrane</keyword>
<feature type="transmembrane region" description="Helical" evidence="6">
    <location>
        <begin position="392"/>
        <end position="413"/>
    </location>
</feature>
<protein>
    <submittedName>
        <fullName evidence="10">Thiol:disulfide interchange protein dsbD, putative</fullName>
    </submittedName>
</protein>